<protein>
    <submittedName>
        <fullName evidence="2">Ftsk gamma domain</fullName>
    </submittedName>
</protein>
<evidence type="ECO:0000259" key="1">
    <source>
        <dbReference type="Pfam" id="PF01399"/>
    </source>
</evidence>
<feature type="domain" description="PCI" evidence="1">
    <location>
        <begin position="39"/>
        <end position="78"/>
    </location>
</feature>
<sequence length="94" mass="10848">MNKVVINEFLGKKELRVCMYLMTILSGWSDNRRNSVYAKADDPRNYTSISISKISEILHLDKDDVEKSIKKLVKEGILEKGEGKSTKKGYRFTF</sequence>
<dbReference type="InterPro" id="IPR036388">
    <property type="entry name" value="WH-like_DNA-bd_sf"/>
</dbReference>
<evidence type="ECO:0000313" key="2">
    <source>
        <dbReference type="EMBL" id="DAF63242.1"/>
    </source>
</evidence>
<name>A0A8S5TKC5_9CAUD</name>
<dbReference type="Gene3D" id="1.10.10.10">
    <property type="entry name" value="Winged helix-like DNA-binding domain superfamily/Winged helix DNA-binding domain"/>
    <property type="match status" value="1"/>
</dbReference>
<dbReference type="Pfam" id="PF01399">
    <property type="entry name" value="PCI"/>
    <property type="match status" value="1"/>
</dbReference>
<dbReference type="InterPro" id="IPR000717">
    <property type="entry name" value="PCI_dom"/>
</dbReference>
<reference evidence="2" key="1">
    <citation type="journal article" date="2021" name="Proc. Natl. Acad. Sci. U.S.A.">
        <title>A Catalog of Tens of Thousands of Viruses from Human Metagenomes Reveals Hidden Associations with Chronic Diseases.</title>
        <authorList>
            <person name="Tisza M.J."/>
            <person name="Buck C.B."/>
        </authorList>
    </citation>
    <scope>NUCLEOTIDE SEQUENCE</scope>
    <source>
        <strain evidence="2">CtXXl13</strain>
    </source>
</reference>
<proteinExistence type="predicted"/>
<organism evidence="2">
    <name type="scientific">Myoviridae sp. ctXXl13</name>
    <dbReference type="NCBI Taxonomy" id="2827691"/>
    <lineage>
        <taxon>Viruses</taxon>
        <taxon>Duplodnaviria</taxon>
        <taxon>Heunggongvirae</taxon>
        <taxon>Uroviricota</taxon>
        <taxon>Caudoviricetes</taxon>
    </lineage>
</organism>
<dbReference type="EMBL" id="BK032836">
    <property type="protein sequence ID" value="DAF63242.1"/>
    <property type="molecule type" value="Genomic_DNA"/>
</dbReference>
<accession>A0A8S5TKC5</accession>